<comment type="caution">
    <text evidence="5">The sequence shown here is derived from an EMBL/GenBank/DDBJ whole genome shotgun (WGS) entry which is preliminary data.</text>
</comment>
<gene>
    <name evidence="5" type="ORF">DKX38_004770</name>
</gene>
<evidence type="ECO:0000313" key="6">
    <source>
        <dbReference type="Proteomes" id="UP000326939"/>
    </source>
</evidence>
<keyword evidence="6" id="KW-1185">Reference proteome</keyword>
<dbReference type="PANTHER" id="PTHR13271:SF54">
    <property type="entry name" value="PROTEIN PLASTID TRANSCRIPTIONALLY ACTIVE 14"/>
    <property type="match status" value="1"/>
</dbReference>
<dbReference type="SUPFAM" id="SSF82199">
    <property type="entry name" value="SET domain"/>
    <property type="match status" value="2"/>
</dbReference>
<dbReference type="InterPro" id="IPR046341">
    <property type="entry name" value="SET_dom_sf"/>
</dbReference>
<dbReference type="GO" id="GO:0010027">
    <property type="term" value="P:thylakoid membrane organization"/>
    <property type="evidence" value="ECO:0007669"/>
    <property type="project" value="TreeGrafter"/>
</dbReference>
<evidence type="ECO:0000256" key="4">
    <source>
        <dbReference type="SAM" id="MobiDB-lite"/>
    </source>
</evidence>
<dbReference type="SUPFAM" id="SSF81822">
    <property type="entry name" value="RuBisCo LSMT C-terminal, substrate-binding domain"/>
    <property type="match status" value="1"/>
</dbReference>
<dbReference type="GO" id="GO:0042793">
    <property type="term" value="P:plastid transcription"/>
    <property type="evidence" value="ECO:0007669"/>
    <property type="project" value="TreeGrafter"/>
</dbReference>
<dbReference type="GO" id="GO:0000427">
    <property type="term" value="C:plastid-encoded plastid RNA polymerase complex"/>
    <property type="evidence" value="ECO:0007669"/>
    <property type="project" value="TreeGrafter"/>
</dbReference>
<evidence type="ECO:0000256" key="1">
    <source>
        <dbReference type="ARBA" id="ARBA00022603"/>
    </source>
</evidence>
<dbReference type="GO" id="GO:0009534">
    <property type="term" value="C:chloroplast thylakoid"/>
    <property type="evidence" value="ECO:0007669"/>
    <property type="project" value="TreeGrafter"/>
</dbReference>
<keyword evidence="1" id="KW-0489">Methyltransferase</keyword>
<protein>
    <submittedName>
        <fullName evidence="5">Uncharacterized protein</fullName>
    </submittedName>
</protein>
<dbReference type="Proteomes" id="UP000326939">
    <property type="component" value="Chromosome 3"/>
</dbReference>
<dbReference type="GO" id="GO:0009658">
    <property type="term" value="P:chloroplast organization"/>
    <property type="evidence" value="ECO:0007669"/>
    <property type="project" value="TreeGrafter"/>
</dbReference>
<keyword evidence="2" id="KW-0808">Transferase</keyword>
<organism evidence="5 6">
    <name type="scientific">Salix brachista</name>
    <dbReference type="NCBI Taxonomy" id="2182728"/>
    <lineage>
        <taxon>Eukaryota</taxon>
        <taxon>Viridiplantae</taxon>
        <taxon>Streptophyta</taxon>
        <taxon>Embryophyta</taxon>
        <taxon>Tracheophyta</taxon>
        <taxon>Spermatophyta</taxon>
        <taxon>Magnoliopsida</taxon>
        <taxon>eudicotyledons</taxon>
        <taxon>Gunneridae</taxon>
        <taxon>Pentapetalae</taxon>
        <taxon>rosids</taxon>
        <taxon>fabids</taxon>
        <taxon>Malpighiales</taxon>
        <taxon>Salicaceae</taxon>
        <taxon>Saliceae</taxon>
        <taxon>Salix</taxon>
    </lineage>
</organism>
<dbReference type="PANTHER" id="PTHR13271">
    <property type="entry name" value="UNCHARACTERIZED PUTATIVE METHYLTRANSFERASE"/>
    <property type="match status" value="1"/>
</dbReference>
<name>A0A5N5NE92_9ROSI</name>
<feature type="region of interest" description="Disordered" evidence="4">
    <location>
        <begin position="651"/>
        <end position="679"/>
    </location>
</feature>
<dbReference type="CDD" id="cd10527">
    <property type="entry name" value="SET_LSMT"/>
    <property type="match status" value="1"/>
</dbReference>
<proteinExistence type="predicted"/>
<reference evidence="6" key="1">
    <citation type="journal article" date="2019" name="Gigascience">
        <title>De novo genome assembly of the endangered Acer yangbiense, a plant species with extremely small populations endemic to Yunnan Province, China.</title>
        <authorList>
            <person name="Yang J."/>
            <person name="Wariss H.M."/>
            <person name="Tao L."/>
            <person name="Zhang R."/>
            <person name="Yun Q."/>
            <person name="Hollingsworth P."/>
            <person name="Dao Z."/>
            <person name="Luo G."/>
            <person name="Guo H."/>
            <person name="Ma Y."/>
            <person name="Sun W."/>
        </authorList>
    </citation>
    <scope>NUCLEOTIDE SEQUENCE [LARGE SCALE GENOMIC DNA]</scope>
    <source>
        <strain evidence="6">cv. br00</strain>
    </source>
</reference>
<dbReference type="GO" id="GO:0032259">
    <property type="term" value="P:methylation"/>
    <property type="evidence" value="ECO:0007669"/>
    <property type="project" value="UniProtKB-KW"/>
</dbReference>
<dbReference type="AlphaFoldDB" id="A0A5N5NE92"/>
<sequence>MASTAPLHHHLTHCFSISQCKNKEVLWQHGWTARPPPRYSFFRENSINLTTSVSRPIKAFSVDIPSYPLLQPPKVEEESDSELEPADPDFYRIGYARSMRAYGIEFKEGPDGFGVYAAKDVEPLRRARVVMEIPIELMLNISKKLPWMFFPDIIPLGHPIFDIINSTDPELYSDFLPSADECPSLLLATEEDLLELQDENLASTMRKQQLRALEFWEKNWHSGAPLKIKRLARDPEKFIWAVSMAQSRCINMQIRVGALTQDTNMLIPYAGKLLSLNTAGHQQNLTKFRQKIWNIQSLRNELVTVSYLEKFMENMCLQSNDAIPIFGHKFHDLFLGSVDVALFLNSSLKISVFASTAFRFPFDRMLEVMINAGQQIRKGEEMTVNYMNGQKNDMFMQRYGFSSPVNPWDVIQFSGNARIHLDSFLSVFNISGLPEEYCHNSLISKEGDPFVDGAVIAAARTLPTWSDGDLPPVPSIERKAVKELQEECQKMLAQFPTTSKKDLKILGLTECTMFWDIILFILESVRFYARSNEDPRSRNQVQCGHLTDRAQYLKGRVDGGIQLKPLDTVEDKMSGGGGGRLKQLLAVAVTKGVEEARARIFGHVLNPAGLRSPHKILRKKLFGEKVAQWYPHDISKDDPLHIDRREEKRLSKLEILKRRGKGPPKKGQGRGAVKRNKGK</sequence>
<dbReference type="InterPro" id="IPR013219">
    <property type="entry name" value="Ribosomal_mS33"/>
</dbReference>
<keyword evidence="3" id="KW-0949">S-adenosyl-L-methionine</keyword>
<dbReference type="Gene3D" id="3.90.1410.10">
    <property type="entry name" value="set domain protein methyltransferase, domain 1"/>
    <property type="match status" value="1"/>
</dbReference>
<evidence type="ECO:0000256" key="3">
    <source>
        <dbReference type="ARBA" id="ARBA00022691"/>
    </source>
</evidence>
<accession>A0A5N5NE92</accession>
<dbReference type="EMBL" id="VDCV01000003">
    <property type="protein sequence ID" value="KAB5564716.1"/>
    <property type="molecule type" value="Genomic_DNA"/>
</dbReference>
<dbReference type="Pfam" id="PF08293">
    <property type="entry name" value="MRP-S33"/>
    <property type="match status" value="1"/>
</dbReference>
<dbReference type="InterPro" id="IPR050600">
    <property type="entry name" value="SETD3_SETD6_MTase"/>
</dbReference>
<feature type="compositionally biased region" description="Basic residues" evidence="4">
    <location>
        <begin position="658"/>
        <end position="679"/>
    </location>
</feature>
<dbReference type="InterPro" id="IPR036464">
    <property type="entry name" value="Rubisco_LSMT_subst-bd_sf"/>
</dbReference>
<dbReference type="GO" id="GO:0016279">
    <property type="term" value="F:protein-lysine N-methyltransferase activity"/>
    <property type="evidence" value="ECO:0007669"/>
    <property type="project" value="TreeGrafter"/>
</dbReference>
<evidence type="ECO:0000313" key="5">
    <source>
        <dbReference type="EMBL" id="KAB5564716.1"/>
    </source>
</evidence>
<evidence type="ECO:0000256" key="2">
    <source>
        <dbReference type="ARBA" id="ARBA00022679"/>
    </source>
</evidence>